<dbReference type="Proteomes" id="UP001214638">
    <property type="component" value="Unassembled WGS sequence"/>
</dbReference>
<dbReference type="KEGG" id="bdw:94335133"/>
<keyword evidence="3" id="KW-1185">Reference proteome</keyword>
<dbReference type="RefSeq" id="XP_067804674.1">
    <property type="nucleotide sequence ID" value="XM_067945883.1"/>
</dbReference>
<feature type="region of interest" description="Disordered" evidence="1">
    <location>
        <begin position="145"/>
        <end position="167"/>
    </location>
</feature>
<protein>
    <submittedName>
        <fullName evidence="2">Uncharacterized protein</fullName>
    </submittedName>
</protein>
<dbReference type="AlphaFoldDB" id="A0AAD9UQG6"/>
<organism evidence="2 3">
    <name type="scientific">Babesia duncani</name>
    <dbReference type="NCBI Taxonomy" id="323732"/>
    <lineage>
        <taxon>Eukaryota</taxon>
        <taxon>Sar</taxon>
        <taxon>Alveolata</taxon>
        <taxon>Apicomplexa</taxon>
        <taxon>Aconoidasida</taxon>
        <taxon>Piroplasmida</taxon>
        <taxon>Babesiidae</taxon>
        <taxon>Babesia</taxon>
    </lineage>
</organism>
<evidence type="ECO:0000313" key="3">
    <source>
        <dbReference type="Proteomes" id="UP001214638"/>
    </source>
</evidence>
<evidence type="ECO:0000313" key="2">
    <source>
        <dbReference type="EMBL" id="KAK2197832.1"/>
    </source>
</evidence>
<accession>A0AAD9UQG6</accession>
<reference evidence="2" key="1">
    <citation type="journal article" date="2023" name="Nat. Microbiol.">
        <title>Babesia duncani multi-omics identifies virulence factors and drug targets.</title>
        <authorList>
            <person name="Singh P."/>
            <person name="Lonardi S."/>
            <person name="Liang Q."/>
            <person name="Vydyam P."/>
            <person name="Khabirova E."/>
            <person name="Fang T."/>
            <person name="Gihaz S."/>
            <person name="Thekkiniath J."/>
            <person name="Munshi M."/>
            <person name="Abel S."/>
            <person name="Ciampossin L."/>
            <person name="Batugedara G."/>
            <person name="Gupta M."/>
            <person name="Lu X.M."/>
            <person name="Lenz T."/>
            <person name="Chakravarty S."/>
            <person name="Cornillot E."/>
            <person name="Hu Y."/>
            <person name="Ma W."/>
            <person name="Gonzalez L.M."/>
            <person name="Sanchez S."/>
            <person name="Estrada K."/>
            <person name="Sanchez-Flores A."/>
            <person name="Montero E."/>
            <person name="Harb O.S."/>
            <person name="Le Roch K.G."/>
            <person name="Mamoun C.B."/>
        </authorList>
    </citation>
    <scope>NUCLEOTIDE SEQUENCE</scope>
    <source>
        <strain evidence="2">WA1</strain>
    </source>
</reference>
<gene>
    <name evidence="2" type="ORF">BdWA1_000835</name>
</gene>
<name>A0AAD9UQG6_9APIC</name>
<evidence type="ECO:0000256" key="1">
    <source>
        <dbReference type="SAM" id="MobiDB-lite"/>
    </source>
</evidence>
<comment type="caution">
    <text evidence="2">The sequence shown here is derived from an EMBL/GenBank/DDBJ whole genome shotgun (WGS) entry which is preliminary data.</text>
</comment>
<sequence length="167" mass="19419">MPPTTYMIPTPEPTREEVIDHIKYAHEKRLHMGLGDKFCSLLLNKHESLSNKLKNEPERGKLSRAYAVGGMIFTHGAARFVCNRESVQREIEYATKIAPEIEKGLLEQYHKFLTDMNQLKEKIEHTLPRKEGSWFHRHHKAITDGKDGYKLKGSKHHHKNEKEKVVV</sequence>
<dbReference type="GeneID" id="94335133"/>
<proteinExistence type="predicted"/>
<dbReference type="EMBL" id="JALLKP010000001">
    <property type="protein sequence ID" value="KAK2197832.1"/>
    <property type="molecule type" value="Genomic_DNA"/>
</dbReference>